<dbReference type="InterPro" id="IPR020007">
    <property type="entry name" value="NeuB/NeuA"/>
</dbReference>
<dbReference type="InterPro" id="IPR051690">
    <property type="entry name" value="PseI-like"/>
</dbReference>
<dbReference type="PANTHER" id="PTHR42966">
    <property type="entry name" value="N-ACETYLNEURAMINATE SYNTHASE"/>
    <property type="match status" value="1"/>
</dbReference>
<dbReference type="RefSeq" id="WP_303736919.1">
    <property type="nucleotide sequence ID" value="NZ_SUTE01000043.1"/>
</dbReference>
<protein>
    <submittedName>
        <fullName evidence="2">N-acetylneuraminate synthase</fullName>
        <ecNumber evidence="2">2.5.1.56</ecNumber>
    </submittedName>
</protein>
<accession>A0A8T3VGK2</accession>
<name>A0A8T3VGK2_9EURY</name>
<dbReference type="Pfam" id="PF08666">
    <property type="entry name" value="SAF"/>
    <property type="match status" value="1"/>
</dbReference>
<dbReference type="InterPro" id="IPR013785">
    <property type="entry name" value="Aldolase_TIM"/>
</dbReference>
<dbReference type="InterPro" id="IPR013132">
    <property type="entry name" value="PseI/NeuA/B-like_N"/>
</dbReference>
<keyword evidence="2" id="KW-0808">Transferase</keyword>
<dbReference type="Pfam" id="PF03102">
    <property type="entry name" value="NeuB"/>
    <property type="match status" value="1"/>
</dbReference>
<gene>
    <name evidence="2" type="primary">neuB</name>
    <name evidence="2" type="ORF">E7Z73_05995</name>
</gene>
<dbReference type="GO" id="GO:0050462">
    <property type="term" value="F:N-acetylneuraminate synthase activity"/>
    <property type="evidence" value="ECO:0007669"/>
    <property type="project" value="UniProtKB-EC"/>
</dbReference>
<dbReference type="EC" id="2.5.1.56" evidence="2"/>
<organism evidence="2 3">
    <name type="scientific">Methanobrevibacter millerae</name>
    <dbReference type="NCBI Taxonomy" id="230361"/>
    <lineage>
        <taxon>Archaea</taxon>
        <taxon>Methanobacteriati</taxon>
        <taxon>Methanobacteriota</taxon>
        <taxon>Methanomada group</taxon>
        <taxon>Methanobacteria</taxon>
        <taxon>Methanobacteriales</taxon>
        <taxon>Methanobacteriaceae</taxon>
        <taxon>Methanobrevibacter</taxon>
    </lineage>
</organism>
<dbReference type="NCBIfam" id="TIGR03569">
    <property type="entry name" value="NeuB_NnaB"/>
    <property type="match status" value="1"/>
</dbReference>
<evidence type="ECO:0000313" key="3">
    <source>
        <dbReference type="Proteomes" id="UP000762703"/>
    </source>
</evidence>
<dbReference type="GO" id="GO:0016051">
    <property type="term" value="P:carbohydrate biosynthetic process"/>
    <property type="evidence" value="ECO:0007669"/>
    <property type="project" value="InterPro"/>
</dbReference>
<dbReference type="InterPro" id="IPR006190">
    <property type="entry name" value="SAF_AFP_Neu5Ac"/>
</dbReference>
<feature type="domain" description="AFP-like" evidence="1">
    <location>
        <begin position="281"/>
        <end position="337"/>
    </location>
</feature>
<dbReference type="SMART" id="SM00858">
    <property type="entry name" value="SAF"/>
    <property type="match status" value="1"/>
</dbReference>
<evidence type="ECO:0000259" key="1">
    <source>
        <dbReference type="PROSITE" id="PS50844"/>
    </source>
</evidence>
<sequence>MFFSKNSTFIIAEIGVNHNGSVDLAKKMIKSASMCGIDAVKFQTFVSEDLVTENAKTAKYQEDNTNEDSQFEMLKKLELSFDDFYELKEYAEGCGVIFISSPFDIKSVDLLEKLNVSLYKLGSGELTNYELIDYVLSTDKPLIISTGMASLEEIKETYNHIENKENLIVLHCITGYPTSFEEANLKFIKTLQNELDVPIGFSDHSPGIELPIAAVALGACVVEKHFTLDKTLEGPDHKASLNPEEFKAMVSAIRNVEVAMGDGVRKFSANESEIKKIARKSIVLNEDVKKGTIIQKEMLAIKRPGTGISPKYIGDVIGKTAIKDLKSGTLLKCEYLE</sequence>
<dbReference type="PROSITE" id="PS50844">
    <property type="entry name" value="AFP_LIKE"/>
    <property type="match status" value="1"/>
</dbReference>
<dbReference type="PANTHER" id="PTHR42966:SF1">
    <property type="entry name" value="SIALIC ACID SYNTHASE"/>
    <property type="match status" value="1"/>
</dbReference>
<dbReference type="Proteomes" id="UP000762703">
    <property type="component" value="Unassembled WGS sequence"/>
</dbReference>
<comment type="caution">
    <text evidence="2">The sequence shown here is derived from an EMBL/GenBank/DDBJ whole genome shotgun (WGS) entry which is preliminary data.</text>
</comment>
<dbReference type="CDD" id="cd11615">
    <property type="entry name" value="SAF_NeuB_like"/>
    <property type="match status" value="1"/>
</dbReference>
<dbReference type="EMBL" id="SUTE01000043">
    <property type="protein sequence ID" value="MBE6505276.1"/>
    <property type="molecule type" value="Genomic_DNA"/>
</dbReference>
<dbReference type="Gene3D" id="3.20.20.70">
    <property type="entry name" value="Aldolase class I"/>
    <property type="match status" value="1"/>
</dbReference>
<dbReference type="Gene3D" id="3.90.1210.10">
    <property type="entry name" value="Antifreeze-like/N-acetylneuraminic acid synthase C-terminal domain"/>
    <property type="match status" value="1"/>
</dbReference>
<dbReference type="InterPro" id="IPR013974">
    <property type="entry name" value="SAF"/>
</dbReference>
<dbReference type="GO" id="GO:0047444">
    <property type="term" value="F:N-acylneuraminate-9-phosphate synthase activity"/>
    <property type="evidence" value="ECO:0007669"/>
    <property type="project" value="TreeGrafter"/>
</dbReference>
<proteinExistence type="predicted"/>
<dbReference type="InterPro" id="IPR057736">
    <property type="entry name" value="SAF_PseI/NeuA/NeuB"/>
</dbReference>
<dbReference type="SUPFAM" id="SSF51269">
    <property type="entry name" value="AFP III-like domain"/>
    <property type="match status" value="1"/>
</dbReference>
<dbReference type="AlphaFoldDB" id="A0A8T3VGK2"/>
<reference evidence="2" key="1">
    <citation type="submission" date="2019-04" db="EMBL/GenBank/DDBJ databases">
        <title>Evolution of Biomass-Degrading Anaerobic Consortia Revealed by Metagenomics.</title>
        <authorList>
            <person name="Peng X."/>
        </authorList>
    </citation>
    <scope>NUCLEOTIDE SEQUENCE</scope>
    <source>
        <strain evidence="2">SIG12</strain>
    </source>
</reference>
<evidence type="ECO:0000313" key="2">
    <source>
        <dbReference type="EMBL" id="MBE6505276.1"/>
    </source>
</evidence>
<dbReference type="SUPFAM" id="SSF51569">
    <property type="entry name" value="Aldolase"/>
    <property type="match status" value="1"/>
</dbReference>
<dbReference type="InterPro" id="IPR036732">
    <property type="entry name" value="AFP_Neu5c_C_sf"/>
</dbReference>